<reference evidence="2 3" key="1">
    <citation type="submission" date="2018-11" db="EMBL/GenBank/DDBJ databases">
        <authorList>
            <person name="Huo Y."/>
        </authorList>
    </citation>
    <scope>NUCLEOTIDE SEQUENCE [LARGE SCALE GENOMIC DNA]</scope>
    <source>
        <strain evidence="2 3">CCBAU 33202</strain>
    </source>
</reference>
<comment type="caution">
    <text evidence="1">The sequence shown here is derived from an EMBL/GenBank/DDBJ whole genome shotgun (WGS) entry which is preliminary data.</text>
</comment>
<dbReference type="EMBL" id="JACIDG010000012">
    <property type="protein sequence ID" value="MBB3917223.1"/>
    <property type="molecule type" value="Genomic_DNA"/>
</dbReference>
<dbReference type="AlphaFoldDB" id="A0A7W6FKD1"/>
<dbReference type="RefSeq" id="WP_126829137.1">
    <property type="nucleotide sequence ID" value="NZ_JACIDG010000012.1"/>
</dbReference>
<protein>
    <submittedName>
        <fullName evidence="2">Plasmid mobilization relaxosome protein MobC</fullName>
    </submittedName>
</protein>
<dbReference type="Proteomes" id="UP000545490">
    <property type="component" value="Unassembled WGS sequence"/>
</dbReference>
<dbReference type="EMBL" id="RJJU01000013">
    <property type="protein sequence ID" value="RUM10299.1"/>
    <property type="molecule type" value="Genomic_DNA"/>
</dbReference>
<reference evidence="1 4" key="2">
    <citation type="submission" date="2020-08" db="EMBL/GenBank/DDBJ databases">
        <title>Genomic Encyclopedia of Type Strains, Phase IV (KMG-IV): sequencing the most valuable type-strain genomes for metagenomic binning, comparative biology and taxonomic classification.</title>
        <authorList>
            <person name="Goeker M."/>
        </authorList>
    </citation>
    <scope>NUCLEOTIDE SEQUENCE [LARGE SCALE GENOMIC DNA]</scope>
    <source>
        <strain evidence="1 4">DSM 19331</strain>
    </source>
</reference>
<proteinExistence type="predicted"/>
<evidence type="ECO:0000313" key="4">
    <source>
        <dbReference type="Proteomes" id="UP000545490"/>
    </source>
</evidence>
<keyword evidence="3" id="KW-1185">Reference proteome</keyword>
<sequence length="136" mass="14742">MAASHRRAIERGATNERRDRVVHARFSASEIAAITRVSEEAGLTISAFMRSLTLEGAGVRPFFTDDDRAVLDLLLSDMRAIGVNLNQLARVANTGGHIQADQISAQTADIQKIVAVVMIELRSFAARGAQRRRGAA</sequence>
<accession>A0A7W6FKD1</accession>
<gene>
    <name evidence="2" type="primary">mobC</name>
    <name evidence="2" type="ORF">EFB14_23955</name>
    <name evidence="1" type="ORF">GGQ65_004539</name>
</gene>
<dbReference type="Proteomes" id="UP000272004">
    <property type="component" value="Unassembled WGS sequence"/>
</dbReference>
<evidence type="ECO:0000313" key="2">
    <source>
        <dbReference type="EMBL" id="RUM10299.1"/>
    </source>
</evidence>
<organism evidence="1 4">
    <name type="scientific">Rhizobium fabae</name>
    <dbReference type="NCBI Taxonomy" id="573179"/>
    <lineage>
        <taxon>Bacteria</taxon>
        <taxon>Pseudomonadati</taxon>
        <taxon>Pseudomonadota</taxon>
        <taxon>Alphaproteobacteria</taxon>
        <taxon>Hyphomicrobiales</taxon>
        <taxon>Rhizobiaceae</taxon>
        <taxon>Rhizobium/Agrobacterium group</taxon>
        <taxon>Rhizobium</taxon>
    </lineage>
</organism>
<dbReference type="InterPro" id="IPR053842">
    <property type="entry name" value="NikA-like"/>
</dbReference>
<evidence type="ECO:0000313" key="1">
    <source>
        <dbReference type="EMBL" id="MBB3917223.1"/>
    </source>
</evidence>
<dbReference type="Pfam" id="PF21983">
    <property type="entry name" value="NikA-like"/>
    <property type="match status" value="1"/>
</dbReference>
<evidence type="ECO:0000313" key="3">
    <source>
        <dbReference type="Proteomes" id="UP000272004"/>
    </source>
</evidence>
<name>A0A7W6FKD1_9HYPH</name>